<dbReference type="Proteomes" id="UP001230504">
    <property type="component" value="Unassembled WGS sequence"/>
</dbReference>
<feature type="region of interest" description="Disordered" evidence="1">
    <location>
        <begin position="1"/>
        <end position="28"/>
    </location>
</feature>
<dbReference type="GeneID" id="85440538"/>
<proteinExistence type="predicted"/>
<keyword evidence="3" id="KW-1185">Reference proteome</keyword>
<gene>
    <name evidence="2" type="ORF">LY79DRAFT_532499</name>
</gene>
<protein>
    <submittedName>
        <fullName evidence="2">Uncharacterized protein</fullName>
    </submittedName>
</protein>
<dbReference type="AlphaFoldDB" id="A0AAD8QCJ3"/>
<sequence length="227" mass="25021">MHHRPPVGKDFLPPPAIRHRPPPRHSTPGETLLAKCLLSTSSWLHCIRRSHPSREHHDAGGGCSPLMAVVRLQFLPATLKSGRAGGNPSRHTIAVAPPWRTMTRHSYLLWRLPKPSAWCPDQCLRRMSRCQTRVAGLRLKAFQPSGDAGKVQRACERFGAHRRGTKNSRRNWLLASWPTAPLSSSSPLSESAPRPKQRATTGLALCRGLPRCLNVSLNTVCVVDASG</sequence>
<accession>A0AAD8QCJ3</accession>
<evidence type="ECO:0000313" key="2">
    <source>
        <dbReference type="EMBL" id="KAK1600082.1"/>
    </source>
</evidence>
<evidence type="ECO:0000313" key="3">
    <source>
        <dbReference type="Proteomes" id="UP001230504"/>
    </source>
</evidence>
<dbReference type="EMBL" id="JAHLJV010000001">
    <property type="protein sequence ID" value="KAK1600082.1"/>
    <property type="molecule type" value="Genomic_DNA"/>
</dbReference>
<dbReference type="RefSeq" id="XP_060420578.1">
    <property type="nucleotide sequence ID" value="XM_060556298.1"/>
</dbReference>
<reference evidence="2" key="1">
    <citation type="submission" date="2021-06" db="EMBL/GenBank/DDBJ databases">
        <title>Comparative genomics, transcriptomics and evolutionary studies reveal genomic signatures of adaptation to plant cell wall in hemibiotrophic fungi.</title>
        <authorList>
            <consortium name="DOE Joint Genome Institute"/>
            <person name="Baroncelli R."/>
            <person name="Diaz J.F."/>
            <person name="Benocci T."/>
            <person name="Peng M."/>
            <person name="Battaglia E."/>
            <person name="Haridas S."/>
            <person name="Andreopoulos W."/>
            <person name="Labutti K."/>
            <person name="Pangilinan J."/>
            <person name="Floch G.L."/>
            <person name="Makela M.R."/>
            <person name="Henrissat B."/>
            <person name="Grigoriev I.V."/>
            <person name="Crouch J.A."/>
            <person name="De Vries R.P."/>
            <person name="Sukno S.A."/>
            <person name="Thon M.R."/>
        </authorList>
    </citation>
    <scope>NUCLEOTIDE SEQUENCE</scope>
    <source>
        <strain evidence="2">CBS 125086</strain>
    </source>
</reference>
<organism evidence="2 3">
    <name type="scientific">Colletotrichum navitas</name>
    <dbReference type="NCBI Taxonomy" id="681940"/>
    <lineage>
        <taxon>Eukaryota</taxon>
        <taxon>Fungi</taxon>
        <taxon>Dikarya</taxon>
        <taxon>Ascomycota</taxon>
        <taxon>Pezizomycotina</taxon>
        <taxon>Sordariomycetes</taxon>
        <taxon>Hypocreomycetidae</taxon>
        <taxon>Glomerellales</taxon>
        <taxon>Glomerellaceae</taxon>
        <taxon>Colletotrichum</taxon>
        <taxon>Colletotrichum graminicola species complex</taxon>
    </lineage>
</organism>
<name>A0AAD8QCJ3_9PEZI</name>
<evidence type="ECO:0000256" key="1">
    <source>
        <dbReference type="SAM" id="MobiDB-lite"/>
    </source>
</evidence>
<comment type="caution">
    <text evidence="2">The sequence shown here is derived from an EMBL/GenBank/DDBJ whole genome shotgun (WGS) entry which is preliminary data.</text>
</comment>